<dbReference type="InterPro" id="IPR050804">
    <property type="entry name" value="MCC"/>
</dbReference>
<dbReference type="AlphaFoldDB" id="A0A218X1C6"/>
<protein>
    <recommendedName>
        <fullName evidence="3">MATH domain-containing protein</fullName>
    </recommendedName>
</protein>
<dbReference type="InterPro" id="IPR008974">
    <property type="entry name" value="TRAF-like"/>
</dbReference>
<feature type="coiled-coil region" evidence="2">
    <location>
        <begin position="304"/>
        <end position="370"/>
    </location>
</feature>
<keyword evidence="1 2" id="KW-0175">Coiled coil</keyword>
<evidence type="ECO:0000256" key="2">
    <source>
        <dbReference type="SAM" id="Coils"/>
    </source>
</evidence>
<dbReference type="Proteomes" id="UP000197138">
    <property type="component" value="Unassembled WGS sequence"/>
</dbReference>
<evidence type="ECO:0000259" key="3">
    <source>
        <dbReference type="PROSITE" id="PS50144"/>
    </source>
</evidence>
<dbReference type="PROSITE" id="PS50144">
    <property type="entry name" value="MATH"/>
    <property type="match status" value="1"/>
</dbReference>
<accession>A0A218X1C6</accession>
<dbReference type="SUPFAM" id="SSF49599">
    <property type="entry name" value="TRAF domain-like"/>
    <property type="match status" value="1"/>
</dbReference>
<gene>
    <name evidence="4" type="ORF">CDL15_Pgr003176</name>
</gene>
<feature type="domain" description="MATH" evidence="3">
    <location>
        <begin position="8"/>
        <end position="133"/>
    </location>
</feature>
<name>A0A218X1C6_PUNGR</name>
<proteinExistence type="predicted"/>
<dbReference type="Gene3D" id="2.60.210.10">
    <property type="entry name" value="Apoptosis, Tumor Necrosis Factor Receptor Associated Protein 2, Chain A"/>
    <property type="match status" value="1"/>
</dbReference>
<dbReference type="InterPro" id="IPR002083">
    <property type="entry name" value="MATH/TRAF_dom"/>
</dbReference>
<dbReference type="CDD" id="cd00121">
    <property type="entry name" value="MATH"/>
    <property type="match status" value="1"/>
</dbReference>
<dbReference type="EMBL" id="MTKT01002492">
    <property type="protein sequence ID" value="OWM79005.1"/>
    <property type="molecule type" value="Genomic_DNA"/>
</dbReference>
<dbReference type="SMART" id="SM00061">
    <property type="entry name" value="MATH"/>
    <property type="match status" value="1"/>
</dbReference>
<evidence type="ECO:0000313" key="5">
    <source>
        <dbReference type="Proteomes" id="UP000197138"/>
    </source>
</evidence>
<reference evidence="5" key="1">
    <citation type="journal article" date="2017" name="Plant J.">
        <title>The pomegranate (Punica granatum L.) genome and the genomics of punicalagin biosynthesis.</title>
        <authorList>
            <person name="Qin G."/>
            <person name="Xu C."/>
            <person name="Ming R."/>
            <person name="Tang H."/>
            <person name="Guyot R."/>
            <person name="Kramer E.M."/>
            <person name="Hu Y."/>
            <person name="Yi X."/>
            <person name="Qi Y."/>
            <person name="Xu X."/>
            <person name="Gao Z."/>
            <person name="Pan H."/>
            <person name="Jian J."/>
            <person name="Tian Y."/>
            <person name="Yue Z."/>
            <person name="Xu Y."/>
        </authorList>
    </citation>
    <scope>NUCLEOTIDE SEQUENCE [LARGE SCALE GENOMIC DNA]</scope>
    <source>
        <strain evidence="5">cv. Dabenzi</strain>
    </source>
</reference>
<comment type="caution">
    <text evidence="4">The sequence shown here is derived from an EMBL/GenBank/DDBJ whole genome shotgun (WGS) entry which is preliminary data.</text>
</comment>
<organism evidence="4 5">
    <name type="scientific">Punica granatum</name>
    <name type="common">Pomegranate</name>
    <dbReference type="NCBI Taxonomy" id="22663"/>
    <lineage>
        <taxon>Eukaryota</taxon>
        <taxon>Viridiplantae</taxon>
        <taxon>Streptophyta</taxon>
        <taxon>Embryophyta</taxon>
        <taxon>Tracheophyta</taxon>
        <taxon>Spermatophyta</taxon>
        <taxon>Magnoliopsida</taxon>
        <taxon>eudicotyledons</taxon>
        <taxon>Gunneridae</taxon>
        <taxon>Pentapetalae</taxon>
        <taxon>rosids</taxon>
        <taxon>malvids</taxon>
        <taxon>Myrtales</taxon>
        <taxon>Lythraceae</taxon>
        <taxon>Punica</taxon>
    </lineage>
</organism>
<dbReference type="FunFam" id="2.60.210.10:FF:000005">
    <property type="entry name" value="Ubiquitin carboxyl-terminal hydrolase 13"/>
    <property type="match status" value="1"/>
</dbReference>
<dbReference type="PANTHER" id="PTHR46236:SF35">
    <property type="entry name" value="MATH DOMAIN-CONTAINING PROTEIN"/>
    <property type="match status" value="1"/>
</dbReference>
<evidence type="ECO:0000256" key="1">
    <source>
        <dbReference type="ARBA" id="ARBA00023054"/>
    </source>
</evidence>
<evidence type="ECO:0000313" key="4">
    <source>
        <dbReference type="EMBL" id="OWM79005.1"/>
    </source>
</evidence>
<dbReference type="PANTHER" id="PTHR46236">
    <property type="entry name" value="TRAF-LIKE SUPERFAMILY PROTEIN"/>
    <property type="match status" value="1"/>
</dbReference>
<sequence>MESRNPQPMKFAWRIQRFSRLTERKYYSDEFTAGGCKWRLLVFPKGNNADSVSIYLDVPDASTLPSGWRREAQFSLIMVNQNQRSSSTRRETRHTFTAREADWGFTSFKPLAELHTHMNGFLLNDTLIVEAEVDVLDGHPPVIVPEADHSLPDTEPLVVTETNRFESFFSELKEFIITTENSAAREGSGSNSTENDQMVHLISGSLSLEEVEKAKQSLKECLSDLFKLNMKDRLSAALLTLSHAEVGLSSDQQKSIKAFRENFEDFISDFLTFEQDNAEFELQKLARDQVFSSVKKNHEIHLSNRQLLESLDAEEEELKKRMGEVKMRKEKLISDWEILMTESGEAKSNYTAQEKKLAVVEEKKRIAEERMSRSTMAWSSLKAQFV</sequence>
<dbReference type="Pfam" id="PF22486">
    <property type="entry name" value="MATH_2"/>
    <property type="match status" value="1"/>
</dbReference>